<gene>
    <name evidence="2" type="ORF">EI427_00600</name>
</gene>
<name>A0A3S9NXS0_9BACT</name>
<accession>A0A3S9NXS0</accession>
<organism evidence="2 3">
    <name type="scientific">Flammeovirga pectinis</name>
    <dbReference type="NCBI Taxonomy" id="2494373"/>
    <lineage>
        <taxon>Bacteria</taxon>
        <taxon>Pseudomonadati</taxon>
        <taxon>Bacteroidota</taxon>
        <taxon>Cytophagia</taxon>
        <taxon>Cytophagales</taxon>
        <taxon>Flammeovirgaceae</taxon>
        <taxon>Flammeovirga</taxon>
    </lineage>
</organism>
<sequence>MKTTIKLLSIIISLLFIHTAFAKRIKEPAAEDVAKMELMNKFNQEFSIGEATYKGSTVHVEVELKELALQLGWTPTMFNEYSSTEDGKATYQQFCEFIKQAHTDSFLEAGFNQVEIRLVYLDEIKDIYASPLQ</sequence>
<evidence type="ECO:0000313" key="3">
    <source>
        <dbReference type="Proteomes" id="UP000267268"/>
    </source>
</evidence>
<protein>
    <submittedName>
        <fullName evidence="2">Uncharacterized protein</fullName>
    </submittedName>
</protein>
<keyword evidence="3" id="KW-1185">Reference proteome</keyword>
<evidence type="ECO:0000256" key="1">
    <source>
        <dbReference type="SAM" id="SignalP"/>
    </source>
</evidence>
<proteinExistence type="predicted"/>
<reference evidence="2 3" key="1">
    <citation type="submission" date="2018-12" db="EMBL/GenBank/DDBJ databases">
        <title>Flammeovirga pectinis sp. nov., isolated from the gut of the Korean scallop, Patinopecten yessoensis.</title>
        <authorList>
            <person name="Bae J.-W."/>
            <person name="Jeong Y.-S."/>
            <person name="Kang W."/>
        </authorList>
    </citation>
    <scope>NUCLEOTIDE SEQUENCE [LARGE SCALE GENOMIC DNA]</scope>
    <source>
        <strain evidence="2 3">L12M1</strain>
    </source>
</reference>
<dbReference type="Proteomes" id="UP000267268">
    <property type="component" value="Chromosome 1"/>
</dbReference>
<feature type="chain" id="PRO_5019237476" evidence="1">
    <location>
        <begin position="23"/>
        <end position="133"/>
    </location>
</feature>
<dbReference type="OrthoDB" id="980975at2"/>
<dbReference type="EMBL" id="CP034562">
    <property type="protein sequence ID" value="AZQ60760.1"/>
    <property type="molecule type" value="Genomic_DNA"/>
</dbReference>
<dbReference type="AlphaFoldDB" id="A0A3S9NXS0"/>
<keyword evidence="1" id="KW-0732">Signal</keyword>
<evidence type="ECO:0000313" key="2">
    <source>
        <dbReference type="EMBL" id="AZQ60760.1"/>
    </source>
</evidence>
<dbReference type="KEGG" id="fll:EI427_00600"/>
<dbReference type="RefSeq" id="WP_126610704.1">
    <property type="nucleotide sequence ID" value="NZ_CP034562.1"/>
</dbReference>
<feature type="signal peptide" evidence="1">
    <location>
        <begin position="1"/>
        <end position="22"/>
    </location>
</feature>